<dbReference type="Gene3D" id="3.30.60.20">
    <property type="match status" value="1"/>
</dbReference>
<keyword evidence="8" id="KW-0862">Zinc</keyword>
<keyword evidence="4" id="KW-0808">Transferase</keyword>
<evidence type="ECO:0000256" key="7">
    <source>
        <dbReference type="ARBA" id="ARBA00022777"/>
    </source>
</evidence>
<keyword evidence="5" id="KW-0479">Metal-binding</keyword>
<evidence type="ECO:0000256" key="10">
    <source>
        <dbReference type="ARBA" id="ARBA00048254"/>
    </source>
</evidence>
<evidence type="ECO:0000256" key="8">
    <source>
        <dbReference type="ARBA" id="ARBA00022833"/>
    </source>
</evidence>
<dbReference type="InterPro" id="IPR027417">
    <property type="entry name" value="P-loop_NTPase"/>
</dbReference>
<dbReference type="PANTHER" id="PTHR11441:SF0">
    <property type="entry name" value="THYMIDINE KINASE, CYTOSOLIC"/>
    <property type="match status" value="1"/>
</dbReference>
<reference evidence="11" key="1">
    <citation type="journal article" date="2020" name="Nature">
        <title>Giant virus diversity and host interactions through global metagenomics.</title>
        <authorList>
            <person name="Schulz F."/>
            <person name="Roux S."/>
            <person name="Paez-Espino D."/>
            <person name="Jungbluth S."/>
            <person name="Walsh D.A."/>
            <person name="Denef V.J."/>
            <person name="McMahon K.D."/>
            <person name="Konstantinidis K.T."/>
            <person name="Eloe-Fadrosh E.A."/>
            <person name="Kyrpides N.C."/>
            <person name="Woyke T."/>
        </authorList>
    </citation>
    <scope>NUCLEOTIDE SEQUENCE</scope>
    <source>
        <strain evidence="11">GVMAG-M-3300023174-92</strain>
    </source>
</reference>
<evidence type="ECO:0000256" key="6">
    <source>
        <dbReference type="ARBA" id="ARBA00022741"/>
    </source>
</evidence>
<evidence type="ECO:0000256" key="2">
    <source>
        <dbReference type="ARBA" id="ARBA00012118"/>
    </source>
</evidence>
<dbReference type="PANTHER" id="PTHR11441">
    <property type="entry name" value="THYMIDINE KINASE"/>
    <property type="match status" value="1"/>
</dbReference>
<dbReference type="GO" id="GO:0071897">
    <property type="term" value="P:DNA biosynthetic process"/>
    <property type="evidence" value="ECO:0007669"/>
    <property type="project" value="UniProtKB-KW"/>
</dbReference>
<evidence type="ECO:0000256" key="4">
    <source>
        <dbReference type="ARBA" id="ARBA00022679"/>
    </source>
</evidence>
<evidence type="ECO:0000256" key="1">
    <source>
        <dbReference type="ARBA" id="ARBA00007587"/>
    </source>
</evidence>
<protein>
    <recommendedName>
        <fullName evidence="2">thymidine kinase</fullName>
        <ecNumber evidence="2">2.7.1.21</ecNumber>
    </recommendedName>
</protein>
<comment type="catalytic activity">
    <reaction evidence="10">
        <text>thymidine + ATP = dTMP + ADP + H(+)</text>
        <dbReference type="Rhea" id="RHEA:19129"/>
        <dbReference type="ChEBI" id="CHEBI:15378"/>
        <dbReference type="ChEBI" id="CHEBI:17748"/>
        <dbReference type="ChEBI" id="CHEBI:30616"/>
        <dbReference type="ChEBI" id="CHEBI:63528"/>
        <dbReference type="ChEBI" id="CHEBI:456216"/>
        <dbReference type="EC" id="2.7.1.21"/>
    </reaction>
</comment>
<dbReference type="PIRSF" id="PIRSF035805">
    <property type="entry name" value="TK_cell"/>
    <property type="match status" value="1"/>
</dbReference>
<dbReference type="GO" id="GO:0005524">
    <property type="term" value="F:ATP binding"/>
    <property type="evidence" value="ECO:0007669"/>
    <property type="project" value="UniProtKB-KW"/>
</dbReference>
<keyword evidence="7" id="KW-0418">Kinase</keyword>
<sequence>MDPGFLHVFLGPMFSGKTTRLIREYETRSENQEKVAVINYAGDTRYHESLLSTHDKCMIPCIQSDSLKEVVLETDVSVVLINEGQFFTDIYEQVIEWVENQGKSVYVFALDGDFNRTPFGEIYRLIPLADTVEKLAAGCAGCTRETPARFSYRLSNECRQIAIGCDYVPLCRKCYLRKMNVRRGKM</sequence>
<dbReference type="GO" id="GO:0004797">
    <property type="term" value="F:thymidine kinase activity"/>
    <property type="evidence" value="ECO:0007669"/>
    <property type="project" value="UniProtKB-EC"/>
</dbReference>
<dbReference type="InterPro" id="IPR001267">
    <property type="entry name" value="Thymidine_kinase"/>
</dbReference>
<keyword evidence="6" id="KW-0547">Nucleotide-binding</keyword>
<dbReference type="EMBL" id="MN739691">
    <property type="protein sequence ID" value="QHT21423.1"/>
    <property type="molecule type" value="Genomic_DNA"/>
</dbReference>
<dbReference type="FunFam" id="3.40.50.300:FF:000948">
    <property type="entry name" value="Thymidine kinase"/>
    <property type="match status" value="1"/>
</dbReference>
<keyword evidence="3" id="KW-0237">DNA synthesis</keyword>
<evidence type="ECO:0000313" key="11">
    <source>
        <dbReference type="EMBL" id="QHT21423.1"/>
    </source>
</evidence>
<name>A0A6C0DYN7_9ZZZZ</name>
<evidence type="ECO:0000256" key="5">
    <source>
        <dbReference type="ARBA" id="ARBA00022723"/>
    </source>
</evidence>
<dbReference type="SUPFAM" id="SSF52540">
    <property type="entry name" value="P-loop containing nucleoside triphosphate hydrolases"/>
    <property type="match status" value="1"/>
</dbReference>
<proteinExistence type="inferred from homology"/>
<dbReference type="Gene3D" id="3.40.50.300">
    <property type="entry name" value="P-loop containing nucleotide triphosphate hydrolases"/>
    <property type="match status" value="1"/>
</dbReference>
<dbReference type="GO" id="GO:0046872">
    <property type="term" value="F:metal ion binding"/>
    <property type="evidence" value="ECO:0007669"/>
    <property type="project" value="UniProtKB-KW"/>
</dbReference>
<accession>A0A6C0DYN7</accession>
<dbReference type="AlphaFoldDB" id="A0A6C0DYN7"/>
<dbReference type="Pfam" id="PF00265">
    <property type="entry name" value="TK"/>
    <property type="match status" value="1"/>
</dbReference>
<evidence type="ECO:0000256" key="3">
    <source>
        <dbReference type="ARBA" id="ARBA00022634"/>
    </source>
</evidence>
<dbReference type="GO" id="GO:0046104">
    <property type="term" value="P:thymidine metabolic process"/>
    <property type="evidence" value="ECO:0007669"/>
    <property type="project" value="TreeGrafter"/>
</dbReference>
<keyword evidence="9" id="KW-0067">ATP-binding</keyword>
<comment type="similarity">
    <text evidence="1">Belongs to the thymidine kinase family.</text>
</comment>
<dbReference type="EC" id="2.7.1.21" evidence="2"/>
<organism evidence="11">
    <name type="scientific">viral metagenome</name>
    <dbReference type="NCBI Taxonomy" id="1070528"/>
    <lineage>
        <taxon>unclassified sequences</taxon>
        <taxon>metagenomes</taxon>
        <taxon>organismal metagenomes</taxon>
    </lineage>
</organism>
<evidence type="ECO:0000256" key="9">
    <source>
        <dbReference type="ARBA" id="ARBA00022840"/>
    </source>
</evidence>